<comment type="caution">
    <text evidence="1">The sequence shown here is derived from an EMBL/GenBank/DDBJ whole genome shotgun (WGS) entry which is preliminary data.</text>
</comment>
<proteinExistence type="predicted"/>
<sequence>MASTLSELVVRAYAYVGALNTDIDATGLPNATVVPPTTASLKPVLVAVIKCSVAQDMAVGGATSYDRDVDRRHLQHLQGTSIIERRYVLTMI</sequence>
<dbReference type="Proteomes" id="UP000230002">
    <property type="component" value="Unassembled WGS sequence"/>
</dbReference>
<name>A0A2G8S696_9APHY</name>
<dbReference type="EMBL" id="AYKW01000023">
    <property type="protein sequence ID" value="PIL29296.1"/>
    <property type="molecule type" value="Genomic_DNA"/>
</dbReference>
<evidence type="ECO:0000313" key="1">
    <source>
        <dbReference type="EMBL" id="PIL29296.1"/>
    </source>
</evidence>
<dbReference type="AlphaFoldDB" id="A0A2G8S696"/>
<protein>
    <submittedName>
        <fullName evidence="1">Uncharacterized protein</fullName>
    </submittedName>
</protein>
<evidence type="ECO:0000313" key="2">
    <source>
        <dbReference type="Proteomes" id="UP000230002"/>
    </source>
</evidence>
<gene>
    <name evidence="1" type="ORF">GSI_09347</name>
</gene>
<reference evidence="1 2" key="1">
    <citation type="journal article" date="2015" name="Sci. Rep.">
        <title>Chromosome-level genome map provides insights into diverse defense mechanisms in the medicinal fungus Ganoderma sinense.</title>
        <authorList>
            <person name="Zhu Y."/>
            <person name="Xu J."/>
            <person name="Sun C."/>
            <person name="Zhou S."/>
            <person name="Xu H."/>
            <person name="Nelson D.R."/>
            <person name="Qian J."/>
            <person name="Song J."/>
            <person name="Luo H."/>
            <person name="Xiang L."/>
            <person name="Li Y."/>
            <person name="Xu Z."/>
            <person name="Ji A."/>
            <person name="Wang L."/>
            <person name="Lu S."/>
            <person name="Hayward A."/>
            <person name="Sun W."/>
            <person name="Li X."/>
            <person name="Schwartz D.C."/>
            <person name="Wang Y."/>
            <person name="Chen S."/>
        </authorList>
    </citation>
    <scope>NUCLEOTIDE SEQUENCE [LARGE SCALE GENOMIC DNA]</scope>
    <source>
        <strain evidence="1 2">ZZ0214-1</strain>
    </source>
</reference>
<accession>A0A2G8S696</accession>
<organism evidence="1 2">
    <name type="scientific">Ganoderma sinense ZZ0214-1</name>
    <dbReference type="NCBI Taxonomy" id="1077348"/>
    <lineage>
        <taxon>Eukaryota</taxon>
        <taxon>Fungi</taxon>
        <taxon>Dikarya</taxon>
        <taxon>Basidiomycota</taxon>
        <taxon>Agaricomycotina</taxon>
        <taxon>Agaricomycetes</taxon>
        <taxon>Polyporales</taxon>
        <taxon>Polyporaceae</taxon>
        <taxon>Ganoderma</taxon>
    </lineage>
</organism>
<keyword evidence="2" id="KW-1185">Reference proteome</keyword>